<evidence type="ECO:0000313" key="5">
    <source>
        <dbReference type="Proteomes" id="UP001163105"/>
    </source>
</evidence>
<proteinExistence type="inferred from homology"/>
<dbReference type="GO" id="GO:0030246">
    <property type="term" value="F:carbohydrate binding"/>
    <property type="evidence" value="ECO:0007669"/>
    <property type="project" value="InterPro"/>
</dbReference>
<dbReference type="PROSITE" id="PS00545">
    <property type="entry name" value="ALDOSE_1_EPIMERASE"/>
    <property type="match status" value="1"/>
</dbReference>
<organism evidence="4 5">
    <name type="scientific">Purpureocillium lavendulum</name>
    <dbReference type="NCBI Taxonomy" id="1247861"/>
    <lineage>
        <taxon>Eukaryota</taxon>
        <taxon>Fungi</taxon>
        <taxon>Dikarya</taxon>
        <taxon>Ascomycota</taxon>
        <taxon>Pezizomycotina</taxon>
        <taxon>Sordariomycetes</taxon>
        <taxon>Hypocreomycetidae</taxon>
        <taxon>Hypocreales</taxon>
        <taxon>Ophiocordycipitaceae</taxon>
        <taxon>Purpureocillium</taxon>
    </lineage>
</organism>
<name>A0AB34FPD5_9HYPO</name>
<keyword evidence="2" id="KW-0413">Isomerase</keyword>
<dbReference type="AlphaFoldDB" id="A0AB34FPD5"/>
<dbReference type="Pfam" id="PF01263">
    <property type="entry name" value="Aldose_epim"/>
    <property type="match status" value="1"/>
</dbReference>
<dbReference type="PANTHER" id="PTHR10091">
    <property type="entry name" value="ALDOSE-1-EPIMERASE"/>
    <property type="match status" value="1"/>
</dbReference>
<dbReference type="GO" id="GO:0004034">
    <property type="term" value="F:aldose 1-epimerase activity"/>
    <property type="evidence" value="ECO:0007669"/>
    <property type="project" value="TreeGrafter"/>
</dbReference>
<keyword evidence="3" id="KW-0119">Carbohydrate metabolism</keyword>
<reference evidence="4" key="1">
    <citation type="submission" date="2023-01" db="EMBL/GenBank/DDBJ databases">
        <title>The growth and conidiation of Purpureocillium lavendulum are regulated by nitrogen source and histone H3K14 acetylation.</title>
        <authorList>
            <person name="Tang P."/>
            <person name="Han J."/>
            <person name="Zhang C."/>
            <person name="Tang P."/>
            <person name="Qi F."/>
            <person name="Zhang K."/>
            <person name="Liang L."/>
        </authorList>
    </citation>
    <scope>NUCLEOTIDE SEQUENCE</scope>
    <source>
        <strain evidence="4">YMF1.00683</strain>
    </source>
</reference>
<gene>
    <name evidence="4" type="primary">galM</name>
    <name evidence="4" type="ORF">O9K51_06816</name>
</gene>
<sequence length="350" mass="36996">MSDDAPFEFLPLGAIIQSFRVNGTNIVQGFPTQEQYVRHNTPFFGETIGRVANRIAGARVDGLNGGKSYTFAANNGPNCLHGGKVGWGKRLWKGPEPVGVRPIPGVDGLEGGESVRFSLVSEDGDEGFPGEVEATVTYTAGTQVVAGGNGGSKVANVLGIEYEVRLVGGGADETPINLTNHSYFNLTGDATIDGTTITLGARDHLPVDADAIPTGGPVPYPAVDTTKPFALGAAEPKFDYCFTLPGVSDPAAVPLDTRAQPLALNLRAHHPKTGITLEVLSTEPSFQFYTGDFTDVPAVDGVPARGPRSAFCCEPGRFVNACNVPEWRGMTLLKKGDTYGARIVYRAWAD</sequence>
<dbReference type="InterPro" id="IPR047215">
    <property type="entry name" value="Galactose_mutarotase-like"/>
</dbReference>
<dbReference type="EMBL" id="JAQHRD010000005">
    <property type="protein sequence ID" value="KAJ6441022.1"/>
    <property type="molecule type" value="Genomic_DNA"/>
</dbReference>
<dbReference type="InterPro" id="IPR011013">
    <property type="entry name" value="Gal_mutarotase_sf_dom"/>
</dbReference>
<dbReference type="CDD" id="cd09019">
    <property type="entry name" value="galactose_mutarotase_like"/>
    <property type="match status" value="1"/>
</dbReference>
<protein>
    <submittedName>
        <fullName evidence="4">Aldose-1-epimerase</fullName>
    </submittedName>
</protein>
<evidence type="ECO:0000256" key="2">
    <source>
        <dbReference type="ARBA" id="ARBA00023235"/>
    </source>
</evidence>
<dbReference type="InterPro" id="IPR008183">
    <property type="entry name" value="Aldose_1/G6P_1-epimerase"/>
</dbReference>
<evidence type="ECO:0000256" key="1">
    <source>
        <dbReference type="ARBA" id="ARBA00006206"/>
    </source>
</evidence>
<dbReference type="InterPro" id="IPR014718">
    <property type="entry name" value="GH-type_carb-bd"/>
</dbReference>
<dbReference type="SUPFAM" id="SSF74650">
    <property type="entry name" value="Galactose mutarotase-like"/>
    <property type="match status" value="1"/>
</dbReference>
<dbReference type="GO" id="GO:0033499">
    <property type="term" value="P:galactose catabolic process via UDP-galactose, Leloir pathway"/>
    <property type="evidence" value="ECO:0007669"/>
    <property type="project" value="TreeGrafter"/>
</dbReference>
<evidence type="ECO:0000313" key="4">
    <source>
        <dbReference type="EMBL" id="KAJ6441022.1"/>
    </source>
</evidence>
<keyword evidence="5" id="KW-1185">Reference proteome</keyword>
<comment type="similarity">
    <text evidence="1">Belongs to the aldose epimerase family.</text>
</comment>
<dbReference type="Gene3D" id="2.70.98.10">
    <property type="match status" value="1"/>
</dbReference>
<dbReference type="InterPro" id="IPR018052">
    <property type="entry name" value="Ald1_epimerase_CS"/>
</dbReference>
<dbReference type="GO" id="GO:0006006">
    <property type="term" value="P:glucose metabolic process"/>
    <property type="evidence" value="ECO:0007669"/>
    <property type="project" value="TreeGrafter"/>
</dbReference>
<accession>A0AB34FPD5</accession>
<dbReference type="Proteomes" id="UP001163105">
    <property type="component" value="Unassembled WGS sequence"/>
</dbReference>
<evidence type="ECO:0000256" key="3">
    <source>
        <dbReference type="ARBA" id="ARBA00023277"/>
    </source>
</evidence>
<dbReference type="PANTHER" id="PTHR10091:SF0">
    <property type="entry name" value="GALACTOSE MUTAROTASE"/>
    <property type="match status" value="1"/>
</dbReference>
<comment type="caution">
    <text evidence="4">The sequence shown here is derived from an EMBL/GenBank/DDBJ whole genome shotgun (WGS) entry which is preliminary data.</text>
</comment>